<dbReference type="EMBL" id="CP023068">
    <property type="protein sequence ID" value="ASY66523.1"/>
    <property type="molecule type" value="Genomic_DNA"/>
</dbReference>
<gene>
    <name evidence="1" type="ORF">SJ05684_b55410</name>
</gene>
<dbReference type="KEGG" id="esj:SJ05684_b55410"/>
<proteinExistence type="predicted"/>
<reference evidence="1 2" key="1">
    <citation type="submission" date="2017-08" db="EMBL/GenBank/DDBJ databases">
        <title>Multipartite genome sequences of Sinorhizobium species nodulating soybeans.</title>
        <authorList>
            <person name="Tian C.F."/>
        </authorList>
    </citation>
    <scope>NUCLEOTIDE SEQUENCE [LARGE SCALE GENOMIC DNA]</scope>
    <source>
        <strain evidence="1 2">CCBAU 05684</strain>
        <plasmid evidence="2">psj05684b</plasmid>
    </source>
</reference>
<name>A0A249PKR2_9HYPH</name>
<dbReference type="Proteomes" id="UP000217211">
    <property type="component" value="Plasmid pSJ05684b"/>
</dbReference>
<organism evidence="1 2">
    <name type="scientific">Sinorhizobium sojae CCBAU 05684</name>
    <dbReference type="NCBI Taxonomy" id="716928"/>
    <lineage>
        <taxon>Bacteria</taxon>
        <taxon>Pseudomonadati</taxon>
        <taxon>Pseudomonadota</taxon>
        <taxon>Alphaproteobacteria</taxon>
        <taxon>Hyphomicrobiales</taxon>
        <taxon>Rhizobiaceae</taxon>
        <taxon>Sinorhizobium/Ensifer group</taxon>
        <taxon>Sinorhizobium</taxon>
    </lineage>
</organism>
<protein>
    <submittedName>
        <fullName evidence="1">Uncharacterized protein</fullName>
    </submittedName>
</protein>
<dbReference type="AlphaFoldDB" id="A0A249PKR2"/>
<keyword evidence="1" id="KW-0614">Plasmid</keyword>
<sequence>MESGNCYAARATVLILPDICAGLETDHEVKGSHYIDWCRRFAVPIYADRYNL</sequence>
<geneLocation type="plasmid" evidence="2">
    <name>psj05684b</name>
</geneLocation>
<evidence type="ECO:0000313" key="1">
    <source>
        <dbReference type="EMBL" id="ASY66523.1"/>
    </source>
</evidence>
<evidence type="ECO:0000313" key="2">
    <source>
        <dbReference type="Proteomes" id="UP000217211"/>
    </source>
</evidence>
<keyword evidence="2" id="KW-1185">Reference proteome</keyword>
<dbReference type="STRING" id="716928.GCA_000261485_04912"/>
<accession>A0A249PKR2</accession>